<feature type="signal peptide" evidence="1">
    <location>
        <begin position="1"/>
        <end position="24"/>
    </location>
</feature>
<dbReference type="AlphaFoldDB" id="A0A223MX05"/>
<evidence type="ECO:0000256" key="1">
    <source>
        <dbReference type="SAM" id="SignalP"/>
    </source>
</evidence>
<dbReference type="Proteomes" id="UP000215148">
    <property type="component" value="Chromosome 1"/>
</dbReference>
<protein>
    <submittedName>
        <fullName evidence="2">Porin</fullName>
    </submittedName>
</protein>
<reference evidence="2 3" key="1">
    <citation type="submission" date="2017-08" db="EMBL/GenBank/DDBJ databases">
        <title>The Vibrio qinghaiensis sp.-Q67 is a luminous bacteria isolated firstly from Qinghai lake, Qinghai province, China, which has been proved to be very sensitive to detect environmental and food pollutants. Therefore, complete genome analysis of V. qinghaiensis sp.-Q67 highlights the potential application of this strain on detection of hazards in the contaminated environments.</title>
        <authorList>
            <person name="Gong L."/>
        </authorList>
    </citation>
    <scope>NUCLEOTIDE SEQUENCE [LARGE SCALE GENOMIC DNA]</scope>
    <source>
        <strain evidence="2 3">Q67</strain>
    </source>
</reference>
<sequence>MNFATSGKLSLAAILISAALQANAGISVEGEQGVFSIGGDVEFDINLRDKNATDKQHLNQDGRLLVQIAGERSVSGDRYIKAQAQPLLKTTGKVELDDAWIAFGQANNWELKVGRYEAFDLFPVGQDTMLEYANADKDVYRANKARGRGDNGQIGFSKTADNLYFELSTKFENESAADQNAVFVRPVVAYQIVDSVRVAAGLEANLTADDKDAANDFLGYGATVNYSANDLSINVNYAFRDFDKTKQEDTTIGANLLFKGFGLGHVYGDVDKGTSEKVNTTYASYQFANVMDVEDFSVYLGTYYSKVDDTENKDLGMRIRLKYFF</sequence>
<dbReference type="KEGG" id="vqi:CCZ37_05285"/>
<dbReference type="Pfam" id="PF16966">
    <property type="entry name" value="Porin_8"/>
    <property type="match status" value="1"/>
</dbReference>
<name>A0A223MX05_9VIBR</name>
<keyword evidence="3" id="KW-1185">Reference proteome</keyword>
<accession>A0A223MX05</accession>
<gene>
    <name evidence="2" type="ORF">CCZ37_05285</name>
</gene>
<evidence type="ECO:0000313" key="3">
    <source>
        <dbReference type="Proteomes" id="UP000215148"/>
    </source>
</evidence>
<organism evidence="2 3">
    <name type="scientific">Vibrio qinghaiensis</name>
    <dbReference type="NCBI Taxonomy" id="2025808"/>
    <lineage>
        <taxon>Bacteria</taxon>
        <taxon>Pseudomonadati</taxon>
        <taxon>Pseudomonadota</taxon>
        <taxon>Gammaproteobacteria</taxon>
        <taxon>Vibrionales</taxon>
        <taxon>Vibrionaceae</taxon>
        <taxon>Vibrio</taxon>
    </lineage>
</organism>
<proteinExistence type="predicted"/>
<dbReference type="RefSeq" id="WP_019280933.1">
    <property type="nucleotide sequence ID" value="NZ_CAWNHI010000001.1"/>
</dbReference>
<dbReference type="EMBL" id="CP022741">
    <property type="protein sequence ID" value="ASU22034.1"/>
    <property type="molecule type" value="Genomic_DNA"/>
</dbReference>
<feature type="chain" id="PRO_5011296334" evidence="1">
    <location>
        <begin position="25"/>
        <end position="325"/>
    </location>
</feature>
<evidence type="ECO:0000313" key="2">
    <source>
        <dbReference type="EMBL" id="ASU22034.1"/>
    </source>
</evidence>
<dbReference type="InterPro" id="IPR016963">
    <property type="entry name" value="Glycoporin_RafY"/>
</dbReference>
<keyword evidence="1" id="KW-0732">Signal</keyword>
<dbReference type="SUPFAM" id="SSF56935">
    <property type="entry name" value="Porins"/>
    <property type="match status" value="1"/>
</dbReference>